<dbReference type="SUPFAM" id="SSF48452">
    <property type="entry name" value="TPR-like"/>
    <property type="match status" value="4"/>
</dbReference>
<evidence type="ECO:0000259" key="2">
    <source>
        <dbReference type="Pfam" id="PF09976"/>
    </source>
</evidence>
<dbReference type="OrthoDB" id="353380at2"/>
<dbReference type="InterPro" id="IPR018704">
    <property type="entry name" value="SecYEG/CpoB_TPR"/>
</dbReference>
<feature type="domain" description="Ancillary SecYEG translocon subunit/Cell division coordinator CpoB TPR" evidence="2">
    <location>
        <begin position="536"/>
        <end position="686"/>
    </location>
</feature>
<evidence type="ECO:0000313" key="3">
    <source>
        <dbReference type="EMBL" id="SJZ58338.1"/>
    </source>
</evidence>
<dbReference type="Gene3D" id="1.25.40.10">
    <property type="entry name" value="Tetratricopeptide repeat domain"/>
    <property type="match status" value="4"/>
</dbReference>
<dbReference type="GeneID" id="78317000"/>
<dbReference type="InterPro" id="IPR002885">
    <property type="entry name" value="PPR_rpt"/>
</dbReference>
<dbReference type="Pfam" id="PF01535">
    <property type="entry name" value="PPR"/>
    <property type="match status" value="1"/>
</dbReference>
<evidence type="ECO:0000256" key="1">
    <source>
        <dbReference type="SAM" id="SignalP"/>
    </source>
</evidence>
<gene>
    <name evidence="3" type="ORF">SAMN02745149_01719</name>
</gene>
<dbReference type="Pfam" id="PF09976">
    <property type="entry name" value="TPR_21"/>
    <property type="match status" value="1"/>
</dbReference>
<dbReference type="STRING" id="261392.SAMN02745149_01719"/>
<sequence length="964" mass="107870">MKKVFGICLLLFSAGIACAAPLETDVSLFAELSSAYNSGFYPGAVQYAERLEKQFPDSAALGEALLIKGESLVRLNLFFEAENTLRAARKSTETDTVLLNDCSYWLARAYEGLGNSTEALNWYYDYCAHTAETVASDGGKLSSRKKYYAAALCDSGRIFYNKGEYSRAVPFLEYAVQNGEKYDASVYVDALFKLMDSYSQSGNPEKAVHLYKTISRSDFDALSQAPYTYQVFTLYAGDAYLKNGEYKKAYDLYCAVLKSGEKSLAANALKKAYNVSSAHRAEVSAEPGTVLSDAQKYLADSPELLGEFWTRLGADAYEAGDYKKALSYFDEAEKNVSVDLFLFAALYRAQIAAGTRPTVKSSAVAENMILKSRGILNEENSYILLRETNILLCRYAAIQEHWEDVKKYAAAVVPLDFDTREYLALAEYRTGNYAEASSLLKGAYTNLHALSFARQQDFKNAALIYAGIEEARGLTDEERLNYAKVLLYSGRYRESQIESARCSLNEAKYVLGLAQFNTWSWPYAEESFSSYLNSSAKKDEKSVSYAQFYLGYAQYRQGKSKKAYAALSDFVKKYPGHELFWNAQMAAANAAVQNNEPEKAALHAESAVQNASGDAETEEAVLLCAEIYTDSKKYKKALDLLAPYTKRSGEFSMKSIYKTGQIYEKQLDLSSADAAYKSLVQKFPGEKLAEEAMYRRGEMFFSAEMYDDAISRFNEYAKKYPAGNFVDAAWYFTAESYALTGNSERAVLQNLALVKKFPESTYLYSSCKNLIELYREKGDYPAALEYARFLIEKYGEQAKNDGISEVSADLEKLHSGKSEEIVRKEAEFKKNGELETYAGRTTGTELVALYASTTSFSRNAAVLAEKLLPLQKKHLQEESLYAAQNAMFLGKTYRRNERNKNAAEMYLLAAEYFRMNNKDDEAAAALYGAYDSFRAAGLSGDADETARMLKSLYPQSRQAKNIRI</sequence>
<dbReference type="Proteomes" id="UP000190423">
    <property type="component" value="Unassembled WGS sequence"/>
</dbReference>
<dbReference type="SMART" id="SM00028">
    <property type="entry name" value="TPR"/>
    <property type="match status" value="8"/>
</dbReference>
<dbReference type="Pfam" id="PF13174">
    <property type="entry name" value="TPR_6"/>
    <property type="match status" value="1"/>
</dbReference>
<dbReference type="EMBL" id="FUWG01000013">
    <property type="protein sequence ID" value="SJZ58338.1"/>
    <property type="molecule type" value="Genomic_DNA"/>
</dbReference>
<dbReference type="InterPro" id="IPR011990">
    <property type="entry name" value="TPR-like_helical_dom_sf"/>
</dbReference>
<dbReference type="PROSITE" id="PS51257">
    <property type="entry name" value="PROKAR_LIPOPROTEIN"/>
    <property type="match status" value="1"/>
</dbReference>
<keyword evidence="4" id="KW-1185">Reference proteome</keyword>
<feature type="chain" id="PRO_5012052269" evidence="1">
    <location>
        <begin position="20"/>
        <end position="964"/>
    </location>
</feature>
<name>A0A1T4LV15_TREPO</name>
<evidence type="ECO:0000313" key="4">
    <source>
        <dbReference type="Proteomes" id="UP000190423"/>
    </source>
</evidence>
<dbReference type="InterPro" id="IPR019734">
    <property type="entry name" value="TPR_rpt"/>
</dbReference>
<dbReference type="RefSeq" id="WP_078933623.1">
    <property type="nucleotide sequence ID" value="NZ_FUWG01000013.1"/>
</dbReference>
<feature type="signal peptide" evidence="1">
    <location>
        <begin position="1"/>
        <end position="19"/>
    </location>
</feature>
<protein>
    <submittedName>
        <fullName evidence="3">PPR repeat-containing protein</fullName>
    </submittedName>
</protein>
<organism evidence="3 4">
    <name type="scientific">Treponema porcinum</name>
    <dbReference type="NCBI Taxonomy" id="261392"/>
    <lineage>
        <taxon>Bacteria</taxon>
        <taxon>Pseudomonadati</taxon>
        <taxon>Spirochaetota</taxon>
        <taxon>Spirochaetia</taxon>
        <taxon>Spirochaetales</taxon>
        <taxon>Treponemataceae</taxon>
        <taxon>Treponema</taxon>
    </lineage>
</organism>
<proteinExistence type="predicted"/>
<dbReference type="AlphaFoldDB" id="A0A1T4LV15"/>
<reference evidence="3 4" key="1">
    <citation type="submission" date="2017-02" db="EMBL/GenBank/DDBJ databases">
        <authorList>
            <person name="Peterson S.W."/>
        </authorList>
    </citation>
    <scope>NUCLEOTIDE SEQUENCE [LARGE SCALE GENOMIC DNA]</scope>
    <source>
        <strain evidence="3 4">ATCC BAA-908</strain>
    </source>
</reference>
<keyword evidence="1" id="KW-0732">Signal</keyword>
<accession>A0A1T4LV15</accession>